<keyword evidence="2" id="KW-0479">Metal-binding</keyword>
<gene>
    <name evidence="6" type="ORF">LDC_1065</name>
</gene>
<dbReference type="Pfam" id="PF04794">
    <property type="entry name" value="YdjC"/>
    <property type="match status" value="1"/>
</dbReference>
<dbReference type="GO" id="GO:0016787">
    <property type="term" value="F:hydrolase activity"/>
    <property type="evidence" value="ECO:0007669"/>
    <property type="project" value="UniProtKB-KW"/>
</dbReference>
<evidence type="ECO:0000256" key="4">
    <source>
        <dbReference type="ARBA" id="ARBA00022842"/>
    </source>
</evidence>
<reference evidence="6" key="2">
    <citation type="journal article" date="2011" name="Microb. Ecol.">
        <title>Taxonomic and Functional Metagenomic Profiling of the Microbial Community in the Anoxic Sediment of a Sub-saline Shallow Lake (Laguna de Carrizo, Central Spain).</title>
        <authorList>
            <person name="Ferrer M."/>
            <person name="Guazzaroni M.E."/>
            <person name="Richter M."/>
            <person name="Garcia-Salamanca A."/>
            <person name="Yarza P."/>
            <person name="Suarez-Suarez A."/>
            <person name="Solano J."/>
            <person name="Alcaide M."/>
            <person name="van Dillewijn P."/>
            <person name="Molina-Henares M.A."/>
            <person name="Lopez-Cortes N."/>
            <person name="Al-Ramahi Y."/>
            <person name="Guerrero C."/>
            <person name="Acosta A."/>
            <person name="de Eugenio L.I."/>
            <person name="Martinez V."/>
            <person name="Marques S."/>
            <person name="Rojo F."/>
            <person name="Santero E."/>
            <person name="Genilloud O."/>
            <person name="Perez-Perez J."/>
            <person name="Rossello-Mora R."/>
            <person name="Ramos J.L."/>
        </authorList>
    </citation>
    <scope>NUCLEOTIDE SEQUENCE</scope>
</reference>
<dbReference type="PANTHER" id="PTHR31609:SF1">
    <property type="entry name" value="CARBOHYDRATE DEACETYLASE"/>
    <property type="match status" value="1"/>
</dbReference>
<keyword evidence="4" id="KW-0460">Magnesium</keyword>
<dbReference type="Gene3D" id="3.20.20.370">
    <property type="entry name" value="Glycoside hydrolase/deacetylase"/>
    <property type="match status" value="1"/>
</dbReference>
<evidence type="ECO:0000313" key="6">
    <source>
        <dbReference type="EMBL" id="EFK96902.1"/>
    </source>
</evidence>
<dbReference type="EMBL" id="ADZX01000389">
    <property type="protein sequence ID" value="EFK96902.1"/>
    <property type="molecule type" value="Genomic_DNA"/>
</dbReference>
<keyword evidence="5" id="KW-0119">Carbohydrate metabolism</keyword>
<accession>D9PHR3</accession>
<dbReference type="GO" id="GO:0019213">
    <property type="term" value="F:deacetylase activity"/>
    <property type="evidence" value="ECO:0007669"/>
    <property type="project" value="TreeGrafter"/>
</dbReference>
<keyword evidence="3" id="KW-0378">Hydrolase</keyword>
<dbReference type="SUPFAM" id="SSF88713">
    <property type="entry name" value="Glycoside hydrolase/deacetylase"/>
    <property type="match status" value="1"/>
</dbReference>
<dbReference type="GO" id="GO:0046872">
    <property type="term" value="F:metal ion binding"/>
    <property type="evidence" value="ECO:0007669"/>
    <property type="project" value="UniProtKB-KW"/>
</dbReference>
<reference evidence="6" key="1">
    <citation type="submission" date="2010-07" db="EMBL/GenBank/DDBJ databases">
        <authorList>
            <consortium name="CONSOLIDER consortium CSD2007-00005"/>
            <person name="Guazzaroni M.-E."/>
            <person name="Richter M."/>
            <person name="Garcia-Salamanca A."/>
            <person name="Yarza P."/>
            <person name="Ferrer M."/>
        </authorList>
    </citation>
    <scope>NUCLEOTIDE SEQUENCE</scope>
</reference>
<comment type="caution">
    <text evidence="6">The sequence shown here is derived from an EMBL/GenBank/DDBJ whole genome shotgun (WGS) entry which is preliminary data.</text>
</comment>
<evidence type="ECO:0000256" key="5">
    <source>
        <dbReference type="ARBA" id="ARBA00023277"/>
    </source>
</evidence>
<comment type="cofactor">
    <cofactor evidence="1">
        <name>Mg(2+)</name>
        <dbReference type="ChEBI" id="CHEBI:18420"/>
    </cofactor>
</comment>
<proteinExistence type="predicted"/>
<dbReference type="AlphaFoldDB" id="D9PHR3"/>
<name>D9PHR3_9ZZZZ</name>
<organism evidence="6">
    <name type="scientific">sediment metagenome</name>
    <dbReference type="NCBI Taxonomy" id="749907"/>
    <lineage>
        <taxon>unclassified sequences</taxon>
        <taxon>metagenomes</taxon>
        <taxon>ecological metagenomes</taxon>
    </lineage>
</organism>
<dbReference type="InterPro" id="IPR011330">
    <property type="entry name" value="Glyco_hydro/deAcase_b/a-brl"/>
</dbReference>
<evidence type="ECO:0000256" key="3">
    <source>
        <dbReference type="ARBA" id="ARBA00022801"/>
    </source>
</evidence>
<dbReference type="InterPro" id="IPR006879">
    <property type="entry name" value="YdjC-like"/>
</dbReference>
<evidence type="ECO:0000256" key="1">
    <source>
        <dbReference type="ARBA" id="ARBA00001946"/>
    </source>
</evidence>
<evidence type="ECO:0000256" key="2">
    <source>
        <dbReference type="ARBA" id="ARBA00022723"/>
    </source>
</evidence>
<dbReference type="GO" id="GO:0005975">
    <property type="term" value="P:carbohydrate metabolic process"/>
    <property type="evidence" value="ECO:0007669"/>
    <property type="project" value="InterPro"/>
</dbReference>
<sequence>MSAKKYLIVNADDCNLTDGVTRAILHSHDSGIVTSTTFLINLPTRDSWVKEIKARGKLGVGLHLNITFGRPVSKPSEVRSLLDTEGKFLRPRQYESKKPKPREIEREYSAQIERFSKVFRRKPTHLDTHHQLHDHLLFFKVLAGIAGRHHLPIRRSSLMKPSRDLAMRAVKSPDYMYGSLDPSEYWTKQTLAEALANLRAGVSEIVCHPGENDAALKAVSSFTVGRRKEEALFSAAEVKKLIKRYGILLTHFGLCYNKA</sequence>
<protein>
    <submittedName>
        <fullName evidence="6">YdjC-like protein</fullName>
    </submittedName>
</protein>
<dbReference type="PANTHER" id="PTHR31609">
    <property type="entry name" value="YDJC DEACETYLASE FAMILY MEMBER"/>
    <property type="match status" value="1"/>
</dbReference>